<dbReference type="EMBL" id="CASHSV030000055">
    <property type="protein sequence ID" value="CAJ2644936.1"/>
    <property type="molecule type" value="Genomic_DNA"/>
</dbReference>
<evidence type="ECO:0000313" key="1">
    <source>
        <dbReference type="EMBL" id="CAJ2644936.1"/>
    </source>
</evidence>
<comment type="caution">
    <text evidence="1">The sequence shown here is derived from an EMBL/GenBank/DDBJ whole genome shotgun (WGS) entry which is preliminary data.</text>
</comment>
<name>A0ACB0JKW5_TRIPR</name>
<gene>
    <name evidence="1" type="ORF">MILVUS5_LOCUS13891</name>
</gene>
<protein>
    <submittedName>
        <fullName evidence="1">Uncharacterized protein</fullName>
    </submittedName>
</protein>
<reference evidence="1" key="1">
    <citation type="submission" date="2023-10" db="EMBL/GenBank/DDBJ databases">
        <authorList>
            <person name="Rodriguez Cubillos JULIANA M."/>
            <person name="De Vega J."/>
        </authorList>
    </citation>
    <scope>NUCLEOTIDE SEQUENCE</scope>
</reference>
<sequence length="1000" mass="111856">MIIAALHFFESSTNTFHFECGMMTPTLLDVAAITGLSPLGDTYDPCKASDTFKFDFRNKSYSKYIVENRKTSDEVSDEEHVAFLTLWLSQYVFCTQSLQVAKKFIPMAIQLHECQQFNFARLVLGCLYESMRDACEHLKRTGDGSTFLGAGPFWLLQLWLTATFHAELDLFLSEPYYEESRTRQIEGTRLARMVPRERGLSYDVAFQQYFNAFLSLKKFKPSFAPFVDRPLGPPWFTHRFPSPPEFDMVTNSIWNAYLMPTVLSCRIGLTSGDFGLVGYFPNLVSRQFGLTQILPKSIYLEEREVCLGKHGMTEPQFHSFLNHFNQPSYELTPFDFAPSHACTREFFTWWSRHYEGRLVDKTALLTARGSKSKAGSSNSSKPLPPPPKVELKIASRKRPHSTETPSVSKKQRPIPATCSSAPDKDIPVLSTIPEQTNVATTQDLPHNAEPITDEKKKKKKKKKKEHQPNQEGTPERKSSEIEAQPDTLASPEDPPLEQSERKKKKKKKQKKSPVAATVVEASATAKETTSQPEASATPQAQVGHSYFLLLPQLLTVLLILSWFHLFQPQNYAQVIPQDEPAPSKAAEGVVEGPSGTHPEDVAEKSPSPQPVETAILTETSSPPKAPGSPHRAFEDDTLKPNNDEDQLDQGLPQQNPLTNPAQVLTDNDPPTNFQADPAANTEQRPTVDGEHSTTNQPQPSGSNHESSSPSADTFDSDDGNSYIGDSLGEEGTSVSKPLPTVVLPAELAKELKDLTPVDALNKLLSSHGASSSAVEDTEGKEDVLEQEQFEHEIRFRREILNGDMLGLLERDSSIYYNIKALFRKLQNPRTDEAMFLLVTQAETFLEQFVSQSQLLTRTSSLLTSLLATQQHHFEQANNCNAEVTTIKAASDEALEQLVACENNIAQWQSEIEALKEKVRQEEAKMEKLAAVAIEAQKVKLDELAREGIQHYSDGLAVQKQVEHLASDKEMLQRKLVSIRTQYYQFQAANRKPPSTSQQQP</sequence>
<keyword evidence="2" id="KW-1185">Reference proteome</keyword>
<proteinExistence type="predicted"/>
<organism evidence="1 2">
    <name type="scientific">Trifolium pratense</name>
    <name type="common">Red clover</name>
    <dbReference type="NCBI Taxonomy" id="57577"/>
    <lineage>
        <taxon>Eukaryota</taxon>
        <taxon>Viridiplantae</taxon>
        <taxon>Streptophyta</taxon>
        <taxon>Embryophyta</taxon>
        <taxon>Tracheophyta</taxon>
        <taxon>Spermatophyta</taxon>
        <taxon>Magnoliopsida</taxon>
        <taxon>eudicotyledons</taxon>
        <taxon>Gunneridae</taxon>
        <taxon>Pentapetalae</taxon>
        <taxon>rosids</taxon>
        <taxon>fabids</taxon>
        <taxon>Fabales</taxon>
        <taxon>Fabaceae</taxon>
        <taxon>Papilionoideae</taxon>
        <taxon>50 kb inversion clade</taxon>
        <taxon>NPAAA clade</taxon>
        <taxon>Hologalegina</taxon>
        <taxon>IRL clade</taxon>
        <taxon>Trifolieae</taxon>
        <taxon>Trifolium</taxon>
    </lineage>
</organism>
<accession>A0ACB0JKW5</accession>
<dbReference type="Proteomes" id="UP001177021">
    <property type="component" value="Unassembled WGS sequence"/>
</dbReference>
<evidence type="ECO:0000313" key="2">
    <source>
        <dbReference type="Proteomes" id="UP001177021"/>
    </source>
</evidence>